<feature type="transmembrane region" description="Helical" evidence="1">
    <location>
        <begin position="72"/>
        <end position="92"/>
    </location>
</feature>
<evidence type="ECO:0000313" key="3">
    <source>
        <dbReference type="Proteomes" id="UP001159428"/>
    </source>
</evidence>
<name>A0AAU9XK58_9CNID</name>
<dbReference type="PANTHER" id="PTHR35259:SF2">
    <property type="match status" value="1"/>
</dbReference>
<gene>
    <name evidence="2" type="ORF">PMEA_00024593</name>
</gene>
<keyword evidence="1" id="KW-0472">Membrane</keyword>
<proteinExistence type="predicted"/>
<evidence type="ECO:0000313" key="2">
    <source>
        <dbReference type="EMBL" id="CAH3149944.1"/>
    </source>
</evidence>
<protein>
    <submittedName>
        <fullName evidence="2">Uncharacterized protein</fullName>
    </submittedName>
</protein>
<evidence type="ECO:0000256" key="1">
    <source>
        <dbReference type="SAM" id="Phobius"/>
    </source>
</evidence>
<sequence length="374" mass="43606">MADESIQAFPTVSSDVTEEEQNLSLKEKINLVDSEIRKLYEFCVKAGYTQPQIEQCAQPLLAVQSKEKHIHWLRLLFSFALLAALIVFLFYYDPTYRKICIYGKFVAMKVLPYWDWTEIYNYECVIDNPYYVQDQLTEEDCNACKDFQTVMRVANISTSRVADDFLFSNIPVIVTDAMDDWEALKMFHLNFLTEIYENNEILKYSGTECQFETTLPQYQTPQQLLSAVKSGEEQKFQAFWENCEKEAAKLFRKYYRRPYFMPPMTEGTEGNWFIVSLGENKTLSVNWDCSATWMAQVKQTAKFILKPNEVCKSICRKVLVKVEPGEVCEFKSFTYMYSSSASVLSESYLKCKGSMNHVPFLNKTYHCEDLQPII</sequence>
<dbReference type="Proteomes" id="UP001159428">
    <property type="component" value="Unassembled WGS sequence"/>
</dbReference>
<comment type="caution">
    <text evidence="2">The sequence shown here is derived from an EMBL/GenBank/DDBJ whole genome shotgun (WGS) entry which is preliminary data.</text>
</comment>
<dbReference type="EMBL" id="CALNXJ010000046">
    <property type="protein sequence ID" value="CAH3149944.1"/>
    <property type="molecule type" value="Genomic_DNA"/>
</dbReference>
<dbReference type="Gene3D" id="2.60.120.650">
    <property type="entry name" value="Cupin"/>
    <property type="match status" value="1"/>
</dbReference>
<dbReference type="PANTHER" id="PTHR35259">
    <property type="entry name" value="BOMBESIN RECEPTOR-ACTIVATED PROTEIN C6ORF89"/>
    <property type="match status" value="1"/>
</dbReference>
<accession>A0AAU9XK58</accession>
<keyword evidence="1" id="KW-1133">Transmembrane helix</keyword>
<keyword evidence="1" id="KW-0812">Transmembrane</keyword>
<organism evidence="2 3">
    <name type="scientific">Pocillopora meandrina</name>
    <dbReference type="NCBI Taxonomy" id="46732"/>
    <lineage>
        <taxon>Eukaryota</taxon>
        <taxon>Metazoa</taxon>
        <taxon>Cnidaria</taxon>
        <taxon>Anthozoa</taxon>
        <taxon>Hexacorallia</taxon>
        <taxon>Scleractinia</taxon>
        <taxon>Astrocoeniina</taxon>
        <taxon>Pocilloporidae</taxon>
        <taxon>Pocillopora</taxon>
    </lineage>
</organism>
<dbReference type="AlphaFoldDB" id="A0AAU9XK58"/>
<reference evidence="2 3" key="1">
    <citation type="submission" date="2022-05" db="EMBL/GenBank/DDBJ databases">
        <authorList>
            <consortium name="Genoscope - CEA"/>
            <person name="William W."/>
        </authorList>
    </citation>
    <scope>NUCLEOTIDE SEQUENCE [LARGE SCALE GENOMIC DNA]</scope>
</reference>
<dbReference type="SUPFAM" id="SSF51197">
    <property type="entry name" value="Clavaminate synthase-like"/>
    <property type="match status" value="1"/>
</dbReference>
<dbReference type="InterPro" id="IPR038757">
    <property type="entry name" value="BRAP"/>
</dbReference>
<keyword evidence="3" id="KW-1185">Reference proteome</keyword>